<reference evidence="1 2" key="1">
    <citation type="submission" date="2017-11" db="EMBL/GenBank/DDBJ databases">
        <title>Complete genome of a free-living desiccation-tolerant cyanobacterium and its photosynthetic adaptation to extreme terrestrial habitat.</title>
        <authorList>
            <person name="Shang J."/>
        </authorList>
    </citation>
    <scope>NUCLEOTIDE SEQUENCE [LARGE SCALE GENOMIC DNA]</scope>
    <source>
        <strain evidence="1 2">CCNUN1</strain>
    </source>
</reference>
<dbReference type="AlphaFoldDB" id="A0A2K8SS99"/>
<dbReference type="KEGG" id="nfl:COO91_03631"/>
<organism evidence="1 2">
    <name type="scientific">Nostoc flagelliforme CCNUN1</name>
    <dbReference type="NCBI Taxonomy" id="2038116"/>
    <lineage>
        <taxon>Bacteria</taxon>
        <taxon>Bacillati</taxon>
        <taxon>Cyanobacteriota</taxon>
        <taxon>Cyanophyceae</taxon>
        <taxon>Nostocales</taxon>
        <taxon>Nostocaceae</taxon>
        <taxon>Nostoc</taxon>
    </lineage>
</organism>
<evidence type="ECO:0000313" key="1">
    <source>
        <dbReference type="EMBL" id="AUB37685.1"/>
    </source>
</evidence>
<accession>A0A2K8SS99</accession>
<dbReference type="Proteomes" id="UP000232003">
    <property type="component" value="Chromosome"/>
</dbReference>
<sequence length="41" mass="4558">MKKDINTSSLSTAKLLFYPDIGVNAVVQLRGIISVFMPYNL</sequence>
<name>A0A2K8SS99_9NOSO</name>
<evidence type="ECO:0000313" key="2">
    <source>
        <dbReference type="Proteomes" id="UP000232003"/>
    </source>
</evidence>
<gene>
    <name evidence="1" type="ORF">COO91_03631</name>
</gene>
<protein>
    <submittedName>
        <fullName evidence="1">Uncharacterized protein</fullName>
    </submittedName>
</protein>
<proteinExistence type="predicted"/>
<keyword evidence="2" id="KW-1185">Reference proteome</keyword>
<dbReference type="EMBL" id="CP024785">
    <property type="protein sequence ID" value="AUB37685.1"/>
    <property type="molecule type" value="Genomic_DNA"/>
</dbReference>